<organism evidence="1 2">
    <name type="scientific">Cryobacterium zhongshanensis</name>
    <dbReference type="NCBI Taxonomy" id="2928153"/>
    <lineage>
        <taxon>Bacteria</taxon>
        <taxon>Bacillati</taxon>
        <taxon>Actinomycetota</taxon>
        <taxon>Actinomycetes</taxon>
        <taxon>Micrococcales</taxon>
        <taxon>Microbacteriaceae</taxon>
        <taxon>Cryobacterium</taxon>
    </lineage>
</organism>
<dbReference type="EMBL" id="JALGAR010000006">
    <property type="protein sequence ID" value="MCI4659775.1"/>
    <property type="molecule type" value="Genomic_DNA"/>
</dbReference>
<name>A0AA41QYA9_9MICO</name>
<evidence type="ECO:0000313" key="1">
    <source>
        <dbReference type="EMBL" id="MCI4659775.1"/>
    </source>
</evidence>
<accession>A0AA41QYA9</accession>
<reference evidence="1" key="1">
    <citation type="submission" date="2022-03" db="EMBL/GenBank/DDBJ databases">
        <title>Cryobacterium sp. nov. strain ZS14-85, isolated from Antarctic soil.</title>
        <authorList>
            <person name="Li J."/>
            <person name="Niu G."/>
        </authorList>
    </citation>
    <scope>NUCLEOTIDE SEQUENCE</scope>
    <source>
        <strain evidence="1">ZS14-85</strain>
    </source>
</reference>
<protein>
    <submittedName>
        <fullName evidence="1">Uncharacterized protein</fullName>
    </submittedName>
</protein>
<keyword evidence="2" id="KW-1185">Reference proteome</keyword>
<gene>
    <name evidence="1" type="ORF">MQH31_18365</name>
</gene>
<dbReference type="AlphaFoldDB" id="A0AA41QYA9"/>
<dbReference type="RefSeq" id="WP_243013266.1">
    <property type="nucleotide sequence ID" value="NZ_JALGAR010000006.1"/>
</dbReference>
<proteinExistence type="predicted"/>
<comment type="caution">
    <text evidence="1">The sequence shown here is derived from an EMBL/GenBank/DDBJ whole genome shotgun (WGS) entry which is preliminary data.</text>
</comment>
<evidence type="ECO:0000313" key="2">
    <source>
        <dbReference type="Proteomes" id="UP001165341"/>
    </source>
</evidence>
<dbReference type="Proteomes" id="UP001165341">
    <property type="component" value="Unassembled WGS sequence"/>
</dbReference>
<sequence>MEYRIDPASYSQISGMTYAEAVTSVMARSDLREEQAQAVIDIKQFAAPRAPEFDEMAIDAEWAAFDALGGGETDERAAFRAGVFAGARLANSQHVL</sequence>